<dbReference type="Gene3D" id="1.25.40.20">
    <property type="entry name" value="Ankyrin repeat-containing domain"/>
    <property type="match status" value="1"/>
</dbReference>
<protein>
    <submittedName>
        <fullName evidence="4">Cyclin-dependent kinase 4 inhibitor D</fullName>
    </submittedName>
</protein>
<dbReference type="SUPFAM" id="SSF48403">
    <property type="entry name" value="Ankyrin repeat"/>
    <property type="match status" value="1"/>
</dbReference>
<dbReference type="InterPro" id="IPR036770">
    <property type="entry name" value="Ankyrin_rpt-contain_sf"/>
</dbReference>
<reference evidence="4" key="1">
    <citation type="submission" date="2022-03" db="EMBL/GenBank/DDBJ databases">
        <authorList>
            <person name="Alioto T."/>
            <person name="Alioto T."/>
            <person name="Gomez Garrido J."/>
        </authorList>
    </citation>
    <scope>NUCLEOTIDE SEQUENCE</scope>
</reference>
<dbReference type="PANTHER" id="PTHR24201">
    <property type="entry name" value="ANK_REP_REGION DOMAIN-CONTAINING PROTEIN"/>
    <property type="match status" value="1"/>
</dbReference>
<dbReference type="GO" id="GO:0005634">
    <property type="term" value="C:nucleus"/>
    <property type="evidence" value="ECO:0007669"/>
    <property type="project" value="TreeGrafter"/>
</dbReference>
<dbReference type="EMBL" id="OW240914">
    <property type="protein sequence ID" value="CAH2273085.1"/>
    <property type="molecule type" value="Genomic_DNA"/>
</dbReference>
<evidence type="ECO:0000256" key="1">
    <source>
        <dbReference type="ARBA" id="ARBA00022737"/>
    </source>
</evidence>
<keyword evidence="5" id="KW-1185">Reference proteome</keyword>
<name>A0AAD1RJL4_PELCU</name>
<sequence>MMFGSTPVASELLKQGASPNIQDTYGITPAHDAARTGFLDTLQVLVQHGADLNTPDASGSLPIHLALREGHIPVVAYLASRSDLEHSDREGHTPPQLAAILDPHLAAILELST</sequence>
<dbReference type="Pfam" id="PF12796">
    <property type="entry name" value="Ank_2"/>
    <property type="match status" value="1"/>
</dbReference>
<organism evidence="4 5">
    <name type="scientific">Pelobates cultripes</name>
    <name type="common">Western spadefoot toad</name>
    <dbReference type="NCBI Taxonomy" id="61616"/>
    <lineage>
        <taxon>Eukaryota</taxon>
        <taxon>Metazoa</taxon>
        <taxon>Chordata</taxon>
        <taxon>Craniata</taxon>
        <taxon>Vertebrata</taxon>
        <taxon>Euteleostomi</taxon>
        <taxon>Amphibia</taxon>
        <taxon>Batrachia</taxon>
        <taxon>Anura</taxon>
        <taxon>Pelobatoidea</taxon>
        <taxon>Pelobatidae</taxon>
        <taxon>Pelobates</taxon>
    </lineage>
</organism>
<dbReference type="PANTHER" id="PTHR24201:SF7">
    <property type="entry name" value="CYCLIN-DEPENDENT KINASE 4 INHIBITOR D"/>
    <property type="match status" value="1"/>
</dbReference>
<keyword evidence="2 3" id="KW-0040">ANK repeat</keyword>
<evidence type="ECO:0000313" key="4">
    <source>
        <dbReference type="EMBL" id="CAH2273085.1"/>
    </source>
</evidence>
<dbReference type="AlphaFoldDB" id="A0AAD1RJL4"/>
<dbReference type="InterPro" id="IPR050776">
    <property type="entry name" value="Ank_Repeat/CDKN_Inhibitor"/>
</dbReference>
<evidence type="ECO:0000256" key="3">
    <source>
        <dbReference type="PROSITE-ProRule" id="PRU00023"/>
    </source>
</evidence>
<gene>
    <name evidence="4" type="ORF">PECUL_23A028373</name>
</gene>
<dbReference type="Proteomes" id="UP001295444">
    <property type="component" value="Chromosome 03"/>
</dbReference>
<dbReference type="SMART" id="SM00248">
    <property type="entry name" value="ANK"/>
    <property type="match status" value="2"/>
</dbReference>
<dbReference type="InterPro" id="IPR002110">
    <property type="entry name" value="Ankyrin_rpt"/>
</dbReference>
<evidence type="ECO:0000256" key="2">
    <source>
        <dbReference type="ARBA" id="ARBA00023043"/>
    </source>
</evidence>
<accession>A0AAD1RJL4</accession>
<dbReference type="PROSITE" id="PS50088">
    <property type="entry name" value="ANK_REPEAT"/>
    <property type="match status" value="1"/>
</dbReference>
<evidence type="ECO:0000313" key="5">
    <source>
        <dbReference type="Proteomes" id="UP001295444"/>
    </source>
</evidence>
<keyword evidence="1" id="KW-0677">Repeat</keyword>
<feature type="repeat" description="ANK" evidence="3">
    <location>
        <begin position="25"/>
        <end position="57"/>
    </location>
</feature>
<dbReference type="PROSITE" id="PS50297">
    <property type="entry name" value="ANK_REP_REGION"/>
    <property type="match status" value="1"/>
</dbReference>
<proteinExistence type="predicted"/>